<dbReference type="EMBL" id="CM039431">
    <property type="protein sequence ID" value="KAI4338272.1"/>
    <property type="molecule type" value="Genomic_DNA"/>
</dbReference>
<evidence type="ECO:0000313" key="2">
    <source>
        <dbReference type="Proteomes" id="UP000828941"/>
    </source>
</evidence>
<protein>
    <submittedName>
        <fullName evidence="1">Uncharacterized protein</fullName>
    </submittedName>
</protein>
<keyword evidence="2" id="KW-1185">Reference proteome</keyword>
<sequence>MQPVLILPLSPIFKFSYSPLDWDESANIFIDDSRKKLKNNFKVNLKMEENLRNEAVEEKKQVVHEDNQYKTYENDKEEFTFNCTNFDVSMVSAEDVFVNGKIRPMFPIIADGYDSGSPVRPPLKKFFIQRPEVCFSSLVMTKLEDLNKAPRGRNSNWPKKLAVDASPEKHKKSNSTRISKRWRFRELFHRSKFHGKNETEKVNIKTNDLIEVKGPKGMKIRTTLSANEKYYLNNRAKKESDKQRSYLPYKLGFLADVNGMSRKVHLLSDHAQNKELPCCLRDL</sequence>
<accession>A0ACB9NPX4</accession>
<name>A0ACB9NPX4_BAUVA</name>
<gene>
    <name evidence="1" type="ORF">L6164_016614</name>
</gene>
<dbReference type="Proteomes" id="UP000828941">
    <property type="component" value="Chromosome 6"/>
</dbReference>
<reference evidence="1 2" key="1">
    <citation type="journal article" date="2022" name="DNA Res.">
        <title>Chromosomal-level genome assembly of the orchid tree Bauhinia variegata (Leguminosae; Cercidoideae) supports the allotetraploid origin hypothesis of Bauhinia.</title>
        <authorList>
            <person name="Zhong Y."/>
            <person name="Chen Y."/>
            <person name="Zheng D."/>
            <person name="Pang J."/>
            <person name="Liu Y."/>
            <person name="Luo S."/>
            <person name="Meng S."/>
            <person name="Qian L."/>
            <person name="Wei D."/>
            <person name="Dai S."/>
            <person name="Zhou R."/>
        </authorList>
    </citation>
    <scope>NUCLEOTIDE SEQUENCE [LARGE SCALE GENOMIC DNA]</scope>
    <source>
        <strain evidence="1">BV-YZ2020</strain>
    </source>
</reference>
<evidence type="ECO:0000313" key="1">
    <source>
        <dbReference type="EMBL" id="KAI4338272.1"/>
    </source>
</evidence>
<proteinExistence type="predicted"/>
<organism evidence="1 2">
    <name type="scientific">Bauhinia variegata</name>
    <name type="common">Purple orchid tree</name>
    <name type="synonym">Phanera variegata</name>
    <dbReference type="NCBI Taxonomy" id="167791"/>
    <lineage>
        <taxon>Eukaryota</taxon>
        <taxon>Viridiplantae</taxon>
        <taxon>Streptophyta</taxon>
        <taxon>Embryophyta</taxon>
        <taxon>Tracheophyta</taxon>
        <taxon>Spermatophyta</taxon>
        <taxon>Magnoliopsida</taxon>
        <taxon>eudicotyledons</taxon>
        <taxon>Gunneridae</taxon>
        <taxon>Pentapetalae</taxon>
        <taxon>rosids</taxon>
        <taxon>fabids</taxon>
        <taxon>Fabales</taxon>
        <taxon>Fabaceae</taxon>
        <taxon>Cercidoideae</taxon>
        <taxon>Cercideae</taxon>
        <taxon>Bauhiniinae</taxon>
        <taxon>Bauhinia</taxon>
    </lineage>
</organism>
<comment type="caution">
    <text evidence="1">The sequence shown here is derived from an EMBL/GenBank/DDBJ whole genome shotgun (WGS) entry which is preliminary data.</text>
</comment>